<dbReference type="RefSeq" id="WP_244406969.1">
    <property type="nucleotide sequence ID" value="NZ_AP025637.1"/>
</dbReference>
<proteinExistence type="inferred from homology"/>
<comment type="similarity">
    <text evidence="1">Belongs to the peptidase M20 family.</text>
</comment>
<reference evidence="3 4" key="1">
    <citation type="journal article" date="2016" name="Microbes Environ.">
        <title>Phylogenetically diverse aerobic anoxygenic phototrophic bacteria isolated from epilithic biofilms in Tama river, Japan.</title>
        <authorList>
            <person name="Hirose S."/>
            <person name="Matsuura K."/>
            <person name="Haruta S."/>
        </authorList>
    </citation>
    <scope>NUCLEOTIDE SEQUENCE [LARGE SCALE GENOMIC DNA]</scope>
    <source>
        <strain evidence="3 4">S08</strain>
    </source>
</reference>
<dbReference type="EMBL" id="AP025637">
    <property type="protein sequence ID" value="BDG72782.1"/>
    <property type="molecule type" value="Genomic_DNA"/>
</dbReference>
<dbReference type="InterPro" id="IPR036264">
    <property type="entry name" value="Bact_exopeptidase_dim_dom"/>
</dbReference>
<dbReference type="NCBIfam" id="NF006769">
    <property type="entry name" value="PRK09290.1-3"/>
    <property type="match status" value="1"/>
</dbReference>
<dbReference type="Gene3D" id="3.30.70.360">
    <property type="match status" value="1"/>
</dbReference>
<dbReference type="SUPFAM" id="SSF53187">
    <property type="entry name" value="Zn-dependent exopeptidases"/>
    <property type="match status" value="1"/>
</dbReference>
<dbReference type="InterPro" id="IPR002933">
    <property type="entry name" value="Peptidase_M20"/>
</dbReference>
<sequence length="418" mass="44348">MTTNVPLSGKRLWDSLMEMARIGGTAKGGSNRQTLTDLDSEGRHLLQRWAEATGATLCVDRVGNMALTRPGRDPSRKPVAFGSHLDTQPTGGKFDGVLGVLAGLEILRAVHEAGIETEAPLMLINWTNEEGARFSPPMMGSGAAMGIFTEAEVLAKQDSEGAVFGAELARIGWQGATDPAALRDVGAYVELHIEQGKLLEDAGCEIGVVTHALAQNWLEVTIEGEEAHGGSPMAGRRDALMAAAPLIAAIEEIALASITPAGDPGRATVGRLTVYPDSRNIAPSRVWFSIDTRHHDPALLAQMAEEIRARATGIAAARGVRIEVADFWYSPMTPFDPALVGRVRDAAARLGYRHMDMPTGIGHDAVYVARQVPTTMIFCPCHGGLSHNEAESITPEWAEAGMRVLADAVLATAGVAKG</sequence>
<dbReference type="Gene3D" id="3.40.630.10">
    <property type="entry name" value="Zn peptidases"/>
    <property type="match status" value="1"/>
</dbReference>
<accession>A0ABN6P2A1</accession>
<dbReference type="InterPro" id="IPR010158">
    <property type="entry name" value="Amidase_Cbmase"/>
</dbReference>
<organism evidence="3 4">
    <name type="scientific">Roseomonas fluvialis</name>
    <dbReference type="NCBI Taxonomy" id="1750527"/>
    <lineage>
        <taxon>Bacteria</taxon>
        <taxon>Pseudomonadati</taxon>
        <taxon>Pseudomonadota</taxon>
        <taxon>Alphaproteobacteria</taxon>
        <taxon>Acetobacterales</taxon>
        <taxon>Roseomonadaceae</taxon>
        <taxon>Roseomonas</taxon>
    </lineage>
</organism>
<keyword evidence="2 3" id="KW-0378">Hydrolase</keyword>
<dbReference type="Pfam" id="PF01546">
    <property type="entry name" value="Peptidase_M20"/>
    <property type="match status" value="1"/>
</dbReference>
<name>A0ABN6P2A1_9PROT</name>
<dbReference type="PANTHER" id="PTHR32494:SF5">
    <property type="entry name" value="ALLANTOATE AMIDOHYDROLASE"/>
    <property type="match status" value="1"/>
</dbReference>
<dbReference type="PIRSF" id="PIRSF001235">
    <property type="entry name" value="Amidase_carbamoylase"/>
    <property type="match status" value="1"/>
</dbReference>
<gene>
    <name evidence="3" type="primary">amaB_1</name>
    <name evidence="3" type="ORF">Rmf_27110</name>
</gene>
<evidence type="ECO:0000313" key="3">
    <source>
        <dbReference type="EMBL" id="BDG72782.1"/>
    </source>
</evidence>
<dbReference type="CDD" id="cd03884">
    <property type="entry name" value="M20_bAS"/>
    <property type="match status" value="1"/>
</dbReference>
<dbReference type="Proteomes" id="UP000831327">
    <property type="component" value="Chromosome"/>
</dbReference>
<dbReference type="SUPFAM" id="SSF55031">
    <property type="entry name" value="Bacterial exopeptidase dimerisation domain"/>
    <property type="match status" value="1"/>
</dbReference>
<evidence type="ECO:0000256" key="2">
    <source>
        <dbReference type="ARBA" id="ARBA00022801"/>
    </source>
</evidence>
<dbReference type="GO" id="GO:0016787">
    <property type="term" value="F:hydrolase activity"/>
    <property type="evidence" value="ECO:0007669"/>
    <property type="project" value="UniProtKB-KW"/>
</dbReference>
<evidence type="ECO:0000256" key="1">
    <source>
        <dbReference type="ARBA" id="ARBA00006153"/>
    </source>
</evidence>
<evidence type="ECO:0000313" key="4">
    <source>
        <dbReference type="Proteomes" id="UP000831327"/>
    </source>
</evidence>
<protein>
    <submittedName>
        <fullName evidence="3">Zn-dependent hydrolase</fullName>
    </submittedName>
</protein>
<dbReference type="NCBIfam" id="TIGR01879">
    <property type="entry name" value="hydantase"/>
    <property type="match status" value="1"/>
</dbReference>
<dbReference type="PANTHER" id="PTHR32494">
    <property type="entry name" value="ALLANTOATE DEIMINASE-RELATED"/>
    <property type="match status" value="1"/>
</dbReference>
<keyword evidence="4" id="KW-1185">Reference proteome</keyword>